<reference evidence="3 4" key="1">
    <citation type="submission" date="2021-02" db="EMBL/GenBank/DDBJ databases">
        <title>Plant Genome Project.</title>
        <authorList>
            <person name="Zhang R.-G."/>
        </authorList>
    </citation>
    <scope>NUCLEOTIDE SEQUENCE [LARGE SCALE GENOMIC DNA]</scope>
    <source>
        <tissue evidence="3">Leaves</tissue>
    </source>
</reference>
<evidence type="ECO:0000256" key="1">
    <source>
        <dbReference type="PROSITE-ProRule" id="PRU00175"/>
    </source>
</evidence>
<evidence type="ECO:0000259" key="2">
    <source>
        <dbReference type="PROSITE" id="PS50089"/>
    </source>
</evidence>
<name>A0ABQ8HY03_9ROSI</name>
<dbReference type="InterPro" id="IPR001841">
    <property type="entry name" value="Znf_RING"/>
</dbReference>
<dbReference type="Gene3D" id="3.30.40.10">
    <property type="entry name" value="Zinc/RING finger domain, C3HC4 (zinc finger)"/>
    <property type="match status" value="1"/>
</dbReference>
<dbReference type="PANTHER" id="PTHR31150">
    <property type="entry name" value="EXPRESSED PROTEIN"/>
    <property type="match status" value="1"/>
</dbReference>
<accession>A0ABQ8HY03</accession>
<gene>
    <name evidence="3" type="ORF">JRO89_XS06G0131400</name>
</gene>
<dbReference type="EMBL" id="JAFEMO010000006">
    <property type="protein sequence ID" value="KAH7569252.1"/>
    <property type="molecule type" value="Genomic_DNA"/>
</dbReference>
<keyword evidence="1" id="KW-0863">Zinc-finger</keyword>
<dbReference type="Proteomes" id="UP000827721">
    <property type="component" value="Unassembled WGS sequence"/>
</dbReference>
<feature type="domain" description="RING-type" evidence="2">
    <location>
        <begin position="94"/>
        <end position="153"/>
    </location>
</feature>
<protein>
    <recommendedName>
        <fullName evidence="2">RING-type domain-containing protein</fullName>
    </recommendedName>
</protein>
<dbReference type="PANTHER" id="PTHR31150:SF6">
    <property type="entry name" value="ZINC ION BINDING PROTEIN"/>
    <property type="match status" value="1"/>
</dbReference>
<keyword evidence="1" id="KW-0862">Zinc</keyword>
<comment type="caution">
    <text evidence="3">The sequence shown here is derived from an EMBL/GenBank/DDBJ whole genome shotgun (WGS) entry which is preliminary data.</text>
</comment>
<dbReference type="SUPFAM" id="SSF57850">
    <property type="entry name" value="RING/U-box"/>
    <property type="match status" value="1"/>
</dbReference>
<proteinExistence type="predicted"/>
<evidence type="ECO:0000313" key="3">
    <source>
        <dbReference type="EMBL" id="KAH7569252.1"/>
    </source>
</evidence>
<dbReference type="PROSITE" id="PS50089">
    <property type="entry name" value="ZF_RING_2"/>
    <property type="match status" value="1"/>
</dbReference>
<sequence>MAATTASTESIVLTGKRDERQCSQVEKTQQLDEEESLEQLAKRTRRNFQLFVQKVRSRPRKEFITCSDDKSNTNQTAGCFSGNKESNRRVRWKCDLCSNDLAAKQIEQEIDVLYVFPEVSVLPCGHVYHSTCLLHDISSSHLHSRDPPCLVCDNASNSSGCIG</sequence>
<evidence type="ECO:0000313" key="4">
    <source>
        <dbReference type="Proteomes" id="UP000827721"/>
    </source>
</evidence>
<keyword evidence="4" id="KW-1185">Reference proteome</keyword>
<dbReference type="InterPro" id="IPR013083">
    <property type="entry name" value="Znf_RING/FYVE/PHD"/>
</dbReference>
<organism evidence="3 4">
    <name type="scientific">Xanthoceras sorbifolium</name>
    <dbReference type="NCBI Taxonomy" id="99658"/>
    <lineage>
        <taxon>Eukaryota</taxon>
        <taxon>Viridiplantae</taxon>
        <taxon>Streptophyta</taxon>
        <taxon>Embryophyta</taxon>
        <taxon>Tracheophyta</taxon>
        <taxon>Spermatophyta</taxon>
        <taxon>Magnoliopsida</taxon>
        <taxon>eudicotyledons</taxon>
        <taxon>Gunneridae</taxon>
        <taxon>Pentapetalae</taxon>
        <taxon>rosids</taxon>
        <taxon>malvids</taxon>
        <taxon>Sapindales</taxon>
        <taxon>Sapindaceae</taxon>
        <taxon>Xanthoceroideae</taxon>
        <taxon>Xanthoceras</taxon>
    </lineage>
</organism>
<keyword evidence="1" id="KW-0479">Metal-binding</keyword>